<feature type="non-terminal residue" evidence="1">
    <location>
        <position position="1"/>
    </location>
</feature>
<protein>
    <submittedName>
        <fullName evidence="1">Glycosyltransferase</fullName>
    </submittedName>
</protein>
<dbReference type="EMBL" id="QKKS01000090">
    <property type="protein sequence ID" value="RBM72916.1"/>
    <property type="molecule type" value="Genomic_DNA"/>
</dbReference>
<dbReference type="Gene3D" id="3.40.50.2000">
    <property type="entry name" value="Glycogen Phosphorylase B"/>
    <property type="match status" value="1"/>
</dbReference>
<sequence>MNTDEAYRFNSEIVAKVRGIIPIMYEYEVSYQTESKRLNTIPIPINLNKINYSENIVRNKLIIFHGLNRYGFKGTRHVEEAFDYLSKKYPNDLELIIEGKMPLNEYLELMSRTNVVIDQLYSHSLGVNGVYALAMGKVVMGGAEPESLKALGVNESPVINLKPNAQSIIDQVEKLLKNKSAIREIGLKSRLFAEQVHSHVKVAQRYIDTWGNN</sequence>
<dbReference type="Proteomes" id="UP000252427">
    <property type="component" value="Unassembled WGS sequence"/>
</dbReference>
<name>A0AAX1QR17_9VIBR</name>
<dbReference type="RefSeq" id="WP_146779382.1">
    <property type="nucleotide sequence ID" value="NZ_CAWQJG010000090.1"/>
</dbReference>
<proteinExistence type="predicted"/>
<organism evidence="1 2">
    <name type="scientific">Vibrio paracholerae</name>
    <dbReference type="NCBI Taxonomy" id="650003"/>
    <lineage>
        <taxon>Bacteria</taxon>
        <taxon>Pseudomonadati</taxon>
        <taxon>Pseudomonadota</taxon>
        <taxon>Gammaproteobacteria</taxon>
        <taxon>Vibrionales</taxon>
        <taxon>Vibrionaceae</taxon>
        <taxon>Vibrio</taxon>
    </lineage>
</organism>
<evidence type="ECO:0000313" key="2">
    <source>
        <dbReference type="Proteomes" id="UP000252427"/>
    </source>
</evidence>
<accession>A0AAX1QR17</accession>
<comment type="caution">
    <text evidence="1">The sequence shown here is derived from an EMBL/GenBank/DDBJ whole genome shotgun (WGS) entry which is preliminary data.</text>
</comment>
<evidence type="ECO:0000313" key="1">
    <source>
        <dbReference type="EMBL" id="RBM72916.1"/>
    </source>
</evidence>
<gene>
    <name evidence="1" type="ORF">DLR70_18350</name>
</gene>
<reference evidence="1 2" key="1">
    <citation type="submission" date="2018-06" db="EMBL/GenBank/DDBJ databases">
        <title>Draft genome sequences of nine Vibrio sp. clinical isolates from across the United States representing the closest known relative of Vibrio cholerae.</title>
        <authorList>
            <person name="Islam M.T."/>
            <person name="Liang K."/>
            <person name="Im M.S."/>
            <person name="Winkjer J."/>
            <person name="Busby S."/>
            <person name="Batra D."/>
            <person name="Rowe L."/>
            <person name="Tarr C.L."/>
            <person name="Boucher Y."/>
        </authorList>
    </citation>
    <scope>NUCLEOTIDE SEQUENCE [LARGE SCALE GENOMIC DNA]</scope>
    <source>
        <strain evidence="1 2">2016V-1114</strain>
    </source>
</reference>
<dbReference type="AlphaFoldDB" id="A0AAX1QR17"/>
<dbReference type="SUPFAM" id="SSF53756">
    <property type="entry name" value="UDP-Glycosyltransferase/glycogen phosphorylase"/>
    <property type="match status" value="1"/>
</dbReference>